<protein>
    <submittedName>
        <fullName evidence="6">Non-ribosomal peptide synthetase</fullName>
    </submittedName>
</protein>
<dbReference type="PANTHER" id="PTHR45527:SF1">
    <property type="entry name" value="FATTY ACID SYNTHASE"/>
    <property type="match status" value="1"/>
</dbReference>
<dbReference type="NCBIfam" id="TIGR01733">
    <property type="entry name" value="AA-adenyl-dom"/>
    <property type="match status" value="1"/>
</dbReference>
<dbReference type="AlphaFoldDB" id="A0A9X1Q424"/>
<dbReference type="FunFam" id="1.10.1200.10:FF:000016">
    <property type="entry name" value="Non-ribosomal peptide synthase"/>
    <property type="match status" value="1"/>
</dbReference>
<name>A0A9X1Q424_STRM4</name>
<dbReference type="InterPro" id="IPR020806">
    <property type="entry name" value="PKS_PP-bd"/>
</dbReference>
<feature type="domain" description="Carrier" evidence="5">
    <location>
        <begin position="692"/>
        <end position="767"/>
    </location>
</feature>
<evidence type="ECO:0000256" key="4">
    <source>
        <dbReference type="ARBA" id="ARBA00022553"/>
    </source>
</evidence>
<dbReference type="InterPro" id="IPR036736">
    <property type="entry name" value="ACP-like_sf"/>
</dbReference>
<evidence type="ECO:0000256" key="3">
    <source>
        <dbReference type="ARBA" id="ARBA00022450"/>
    </source>
</evidence>
<dbReference type="InterPro" id="IPR045851">
    <property type="entry name" value="AMP-bd_C_sf"/>
</dbReference>
<keyword evidence="3" id="KW-0596">Phosphopantetheine</keyword>
<comment type="cofactor">
    <cofactor evidence="1">
        <name>pantetheine 4'-phosphate</name>
        <dbReference type="ChEBI" id="CHEBI:47942"/>
    </cofactor>
</comment>
<dbReference type="InterPro" id="IPR025110">
    <property type="entry name" value="AMP-bd_C"/>
</dbReference>
<dbReference type="PROSITE" id="PS00455">
    <property type="entry name" value="AMP_BINDING"/>
    <property type="match status" value="1"/>
</dbReference>
<accession>A0A9X1Q424</accession>
<dbReference type="InterPro" id="IPR006162">
    <property type="entry name" value="Ppantetheine_attach_site"/>
</dbReference>
<evidence type="ECO:0000256" key="1">
    <source>
        <dbReference type="ARBA" id="ARBA00001957"/>
    </source>
</evidence>
<dbReference type="GO" id="GO:0044550">
    <property type="term" value="P:secondary metabolite biosynthetic process"/>
    <property type="evidence" value="ECO:0007669"/>
    <property type="project" value="TreeGrafter"/>
</dbReference>
<dbReference type="Gene3D" id="3.40.50.1820">
    <property type="entry name" value="alpha/beta hydrolase"/>
    <property type="match status" value="1"/>
</dbReference>
<sequence length="773" mass="81273">MTQLTEPQRAALADDSAPGAAAVSAAPVLAALVAVLYRRTLQDTVRIGYRDAGAEAVFAFDVADSTTLAELLADAEKAVLTAGDEEPDPGALTDAHLDWDVAADGPARGVTVAADAAGVGVTLGAGAFPAGESDRLERQLRRALAATAAPEVRLAVLPLASDEDVAEAAVHAGTGRAPRPAEPVHALVQRQTERTPDAVAVSDGQRSLTYRALTAEADRLAARLRAAGSGPGEVVAVLAERSVELVVSLLAVLRTGAAYAAFEPDLPQHRLLRLLADTGARTALVQERFAPLVPAGVTALVPEPAGSADPHEAGAPPARVPASAAAYVSFTSGSTGEPKGVRVPHAAVSRLVVAPDWAEFRADDVFLQLAPVAFDASTLELWAPLVNGGRLALHRPGPVAVEEVAATLVEQRVTVAWMTAGLFHQMVTQHLDAFAGLRHVIAGGDVISASHVRRLLTAHPGLLFTNGYGPTENTTFTACWTSAEPPAGNSVPLGRPISGTRALVLDAELRPVPAGVPGELYAGGEGLADGYVGRPGATAERFLPDPFSTAPGARLYRTGDLARRLADGTLEFLGRADRQIKIQGYRVEPGEVEAVLAGHEDVRQAVVLTQTDDVQGKRLLAYITAERPEDDEPAALGRRLREWLRDEVPGYMVPWAILPLPEFPLNRNGKVDRAALPAARRSPRSLGTEYTAPRTPTESAVAEEWADLLGVEPVGVDDDFFELGGHSLIAADLLGRLQARFSVELSARTLYLRPTVAELAEELDHHPAAPTGR</sequence>
<dbReference type="RefSeq" id="WP_234765334.1">
    <property type="nucleotide sequence ID" value="NZ_JAKEIP010000119.1"/>
</dbReference>
<dbReference type="InterPro" id="IPR029058">
    <property type="entry name" value="AB_hydrolase_fold"/>
</dbReference>
<dbReference type="SMART" id="SM00823">
    <property type="entry name" value="PKS_PP"/>
    <property type="match status" value="1"/>
</dbReference>
<dbReference type="Gene3D" id="3.30.300.30">
    <property type="match status" value="1"/>
</dbReference>
<dbReference type="Pfam" id="PF00501">
    <property type="entry name" value="AMP-binding"/>
    <property type="match status" value="1"/>
</dbReference>
<gene>
    <name evidence="6" type="ORF">L0P92_25540</name>
</gene>
<dbReference type="GO" id="GO:0017000">
    <property type="term" value="P:antibiotic biosynthetic process"/>
    <property type="evidence" value="ECO:0007669"/>
    <property type="project" value="UniProtKB-ARBA"/>
</dbReference>
<dbReference type="EMBL" id="JAKEIP010000119">
    <property type="protein sequence ID" value="MCF1596901.1"/>
    <property type="molecule type" value="Genomic_DNA"/>
</dbReference>
<comment type="caution">
    <text evidence="6">The sequence shown here is derived from an EMBL/GenBank/DDBJ whole genome shotgun (WGS) entry which is preliminary data.</text>
</comment>
<dbReference type="GO" id="GO:0072330">
    <property type="term" value="P:monocarboxylic acid biosynthetic process"/>
    <property type="evidence" value="ECO:0007669"/>
    <property type="project" value="UniProtKB-ARBA"/>
</dbReference>
<dbReference type="InterPro" id="IPR020845">
    <property type="entry name" value="AMP-binding_CS"/>
</dbReference>
<comment type="similarity">
    <text evidence="2">Belongs to the ATP-dependent AMP-binding enzyme family.</text>
</comment>
<dbReference type="Gene3D" id="3.40.50.980">
    <property type="match status" value="2"/>
</dbReference>
<dbReference type="PROSITE" id="PS50075">
    <property type="entry name" value="CARRIER"/>
    <property type="match status" value="1"/>
</dbReference>
<evidence type="ECO:0000313" key="7">
    <source>
        <dbReference type="Proteomes" id="UP001139384"/>
    </source>
</evidence>
<dbReference type="InterPro" id="IPR009081">
    <property type="entry name" value="PP-bd_ACP"/>
</dbReference>
<dbReference type="CDD" id="cd12117">
    <property type="entry name" value="A_NRPS_Srf_like"/>
    <property type="match status" value="1"/>
</dbReference>
<dbReference type="GO" id="GO:0031177">
    <property type="term" value="F:phosphopantetheine binding"/>
    <property type="evidence" value="ECO:0007669"/>
    <property type="project" value="InterPro"/>
</dbReference>
<dbReference type="Gene3D" id="2.30.38.10">
    <property type="entry name" value="Luciferase, Domain 3"/>
    <property type="match status" value="1"/>
</dbReference>
<evidence type="ECO:0000256" key="2">
    <source>
        <dbReference type="ARBA" id="ARBA00006432"/>
    </source>
</evidence>
<dbReference type="SUPFAM" id="SSF47336">
    <property type="entry name" value="ACP-like"/>
    <property type="match status" value="1"/>
</dbReference>
<dbReference type="Pfam" id="PF13193">
    <property type="entry name" value="AMP-binding_C"/>
    <property type="match status" value="1"/>
</dbReference>
<dbReference type="GO" id="GO:0005737">
    <property type="term" value="C:cytoplasm"/>
    <property type="evidence" value="ECO:0007669"/>
    <property type="project" value="TreeGrafter"/>
</dbReference>
<dbReference type="SUPFAM" id="SSF56801">
    <property type="entry name" value="Acetyl-CoA synthetase-like"/>
    <property type="match status" value="1"/>
</dbReference>
<evidence type="ECO:0000259" key="5">
    <source>
        <dbReference type="PROSITE" id="PS50075"/>
    </source>
</evidence>
<dbReference type="FunFam" id="2.30.38.10:FF:000001">
    <property type="entry name" value="Non-ribosomal peptide synthetase PvdI"/>
    <property type="match status" value="1"/>
</dbReference>
<dbReference type="InterPro" id="IPR000873">
    <property type="entry name" value="AMP-dep_synth/lig_dom"/>
</dbReference>
<organism evidence="6 7">
    <name type="scientific">Streptomyces muensis</name>
    <dbReference type="NCBI Taxonomy" id="1077944"/>
    <lineage>
        <taxon>Bacteria</taxon>
        <taxon>Bacillati</taxon>
        <taxon>Actinomycetota</taxon>
        <taxon>Actinomycetes</taxon>
        <taxon>Kitasatosporales</taxon>
        <taxon>Streptomycetaceae</taxon>
        <taxon>Streptomyces</taxon>
    </lineage>
</organism>
<dbReference type="InterPro" id="IPR010071">
    <property type="entry name" value="AA_adenyl_dom"/>
</dbReference>
<keyword evidence="7" id="KW-1185">Reference proteome</keyword>
<evidence type="ECO:0000313" key="6">
    <source>
        <dbReference type="EMBL" id="MCF1596901.1"/>
    </source>
</evidence>
<proteinExistence type="inferred from homology"/>
<dbReference type="Pfam" id="PF00550">
    <property type="entry name" value="PP-binding"/>
    <property type="match status" value="1"/>
</dbReference>
<dbReference type="PROSITE" id="PS00012">
    <property type="entry name" value="PHOSPHOPANTETHEINE"/>
    <property type="match status" value="1"/>
</dbReference>
<reference evidence="6" key="1">
    <citation type="submission" date="2022-01" db="EMBL/GenBank/DDBJ databases">
        <title>Draft Genome Sequences of Seven Type Strains of the Genus Streptomyces.</title>
        <authorList>
            <person name="Aziz S."/>
            <person name="Coretto E."/>
            <person name="Chronakova A."/>
            <person name="Sproer C."/>
            <person name="Huber K."/>
            <person name="Nouioui I."/>
            <person name="Gross H."/>
        </authorList>
    </citation>
    <scope>NUCLEOTIDE SEQUENCE</scope>
    <source>
        <strain evidence="6">DSM 103493</strain>
    </source>
</reference>
<keyword evidence="4" id="KW-0597">Phosphoprotein</keyword>
<dbReference type="Proteomes" id="UP001139384">
    <property type="component" value="Unassembled WGS sequence"/>
</dbReference>
<dbReference type="GO" id="GO:0043041">
    <property type="term" value="P:amino acid activation for nonribosomal peptide biosynthetic process"/>
    <property type="evidence" value="ECO:0007669"/>
    <property type="project" value="TreeGrafter"/>
</dbReference>
<dbReference type="PANTHER" id="PTHR45527">
    <property type="entry name" value="NONRIBOSOMAL PEPTIDE SYNTHETASE"/>
    <property type="match status" value="1"/>
</dbReference>